<keyword evidence="6" id="KW-0378">Hydrolase</keyword>
<dbReference type="PANTHER" id="PTHR10404:SF71">
    <property type="entry name" value="CARBOXYPEPTIDASE TRE2, PUTATIVE (AFU_ORTHOLOGUE AFUA_3G10650)-RELATED"/>
    <property type="match status" value="1"/>
</dbReference>
<dbReference type="InterPro" id="IPR007365">
    <property type="entry name" value="TFR-like_dimer_dom"/>
</dbReference>
<keyword evidence="3" id="KW-0472">Membrane</keyword>
<dbReference type="CDD" id="cd08022">
    <property type="entry name" value="M28_PSMA_like"/>
    <property type="match status" value="1"/>
</dbReference>
<feature type="domain" description="Peptidase M28" evidence="5">
    <location>
        <begin position="505"/>
        <end position="687"/>
    </location>
</feature>
<dbReference type="Gene3D" id="3.50.30.30">
    <property type="match status" value="1"/>
</dbReference>
<name>A0A6A6UKL5_9PEZI</name>
<dbReference type="SUPFAM" id="SSF53187">
    <property type="entry name" value="Zn-dependent exopeptidases"/>
    <property type="match status" value="1"/>
</dbReference>
<dbReference type="Proteomes" id="UP000799302">
    <property type="component" value="Unassembled WGS sequence"/>
</dbReference>
<accession>A0A6A6UKL5</accession>
<dbReference type="Gene3D" id="1.20.930.40">
    <property type="entry name" value="Transferrin receptor-like, dimerisation domain"/>
    <property type="match status" value="1"/>
</dbReference>
<feature type="compositionally biased region" description="Polar residues" evidence="2">
    <location>
        <begin position="69"/>
        <end position="83"/>
    </location>
</feature>
<organism evidence="6 7">
    <name type="scientific">Microthyrium microscopicum</name>
    <dbReference type="NCBI Taxonomy" id="703497"/>
    <lineage>
        <taxon>Eukaryota</taxon>
        <taxon>Fungi</taxon>
        <taxon>Dikarya</taxon>
        <taxon>Ascomycota</taxon>
        <taxon>Pezizomycotina</taxon>
        <taxon>Dothideomycetes</taxon>
        <taxon>Dothideomycetes incertae sedis</taxon>
        <taxon>Microthyriales</taxon>
        <taxon>Microthyriaceae</taxon>
        <taxon>Microthyrium</taxon>
    </lineage>
</organism>
<proteinExistence type="inferred from homology"/>
<dbReference type="FunFam" id="3.40.630.10:FF:000101">
    <property type="entry name" value="N-acetylated alpha-linked acidic dipeptidase like 1"/>
    <property type="match status" value="1"/>
</dbReference>
<dbReference type="InterPro" id="IPR007484">
    <property type="entry name" value="Peptidase_M28"/>
</dbReference>
<feature type="domain" description="Transferrin receptor-like dimerisation" evidence="4">
    <location>
        <begin position="759"/>
        <end position="889"/>
    </location>
</feature>
<keyword evidence="7" id="KW-1185">Reference proteome</keyword>
<dbReference type="GO" id="GO:0004180">
    <property type="term" value="F:carboxypeptidase activity"/>
    <property type="evidence" value="ECO:0007669"/>
    <property type="project" value="UniProtKB-KW"/>
</dbReference>
<feature type="transmembrane region" description="Helical" evidence="3">
    <location>
        <begin position="170"/>
        <end position="192"/>
    </location>
</feature>
<dbReference type="Gene3D" id="3.40.630.10">
    <property type="entry name" value="Zn peptidases"/>
    <property type="match status" value="1"/>
</dbReference>
<evidence type="ECO:0000256" key="3">
    <source>
        <dbReference type="SAM" id="Phobius"/>
    </source>
</evidence>
<keyword evidence="6" id="KW-0645">Protease</keyword>
<evidence type="ECO:0000313" key="7">
    <source>
        <dbReference type="Proteomes" id="UP000799302"/>
    </source>
</evidence>
<evidence type="ECO:0000256" key="1">
    <source>
        <dbReference type="ARBA" id="ARBA00005634"/>
    </source>
</evidence>
<dbReference type="CDD" id="cd02121">
    <property type="entry name" value="PA_GCPII_like"/>
    <property type="match status" value="1"/>
</dbReference>
<dbReference type="Pfam" id="PF04389">
    <property type="entry name" value="Peptidase_M28"/>
    <property type="match status" value="1"/>
</dbReference>
<evidence type="ECO:0000313" key="6">
    <source>
        <dbReference type="EMBL" id="KAF2672762.1"/>
    </source>
</evidence>
<feature type="compositionally biased region" description="Polar residues" evidence="2">
    <location>
        <begin position="1"/>
        <end position="10"/>
    </location>
</feature>
<dbReference type="SUPFAM" id="SSF52025">
    <property type="entry name" value="PA domain"/>
    <property type="match status" value="1"/>
</dbReference>
<sequence length="892" mass="99331">MAPTETSFYRSRSPPIPTYDEATSSNPLLGEHTSLAGSSRHAGYQPPTAQSVRSSEDSLVQFRRDSEDSLTSLESGTDSNSQGLRRDLEDLDYQDGDLELEELGDGTTRRRRRLDSRWKGRLFDLRKRVGKWKQFWSFRTPRWLAAGATRWQCPSVPEEWRSGGSVIGRLVGLFILIGAGYALFALAIFPAAQQELASLFDAESVRGIAQESVSSDRIRTYLQHITSFDHVAGTKGSFYLAEWVKDLFVTAGLDEVKLNEYDVYLNYPRKGGRKVAILDPPELKWEAELEEDPVYPEGDAGKSNTLVFHGHSRNGTVQGPLIYFNYGSRADYKSVCLDSGINCKGAVGLVRYGGTQGDRALKVKAAEDWGIKGVLIYSDPADDGFKKGKTWPDGPGRPADGVQRGAVSLMSWVIGDVLTPNFPSIPGQKRISKDNNPGLVNIPSLPLAWRDAQKLLQSLKGHGQKLPGEWQGAVPDVEWWSGDDKSPTVLLQNEQDEVEQQRIFNVLGKITGMEQSAKAIIVGNHRDSWCFGAADPGSGTAVMLEVMGILGRLKSQGWRPLRSIIFASWDAEEYNMIGSTEWVEEHIDQLRGNGVAYLNVDVAVSGDKFEAQASPLFKRAVLRVLSRVSDPVRNKTFGTIWKEDHSALTGLGAGSDYVAFQDLAGVSSLDFGFSGSQFPYHSCYETFEWMEKFIDPGFKYHKALAEIWVLLILEFSQELLLPFSMLDYASALSKYVKDLQTYSEKNGAPMPDEKGNGGFDLQPIAKAIKVLKQNAHELEDWENWWFGQVFGSGGLETTALAQQRRDHNNRLSNFETDLLDIPRDNNKGPHGIPGRDQFKHVVFGPELWSGYDESNFPFIRDAIDASNWTLAQEQVEKTARIIASASEKLWPK</sequence>
<evidence type="ECO:0000259" key="5">
    <source>
        <dbReference type="Pfam" id="PF04389"/>
    </source>
</evidence>
<dbReference type="InterPro" id="IPR039373">
    <property type="entry name" value="Peptidase_M28B"/>
</dbReference>
<dbReference type="SUPFAM" id="SSF47672">
    <property type="entry name" value="Transferrin receptor-like dimerisation domain"/>
    <property type="match status" value="1"/>
</dbReference>
<dbReference type="AlphaFoldDB" id="A0A6A6UKL5"/>
<keyword evidence="6" id="KW-0121">Carboxypeptidase</keyword>
<keyword evidence="3" id="KW-0812">Transmembrane</keyword>
<protein>
    <submittedName>
        <fullName evidence="6">Putative glutamate carboxypeptidase Tre2</fullName>
    </submittedName>
</protein>
<dbReference type="InterPro" id="IPR036757">
    <property type="entry name" value="TFR-like_dimer_dom_sf"/>
</dbReference>
<dbReference type="EMBL" id="MU004231">
    <property type="protein sequence ID" value="KAF2672762.1"/>
    <property type="molecule type" value="Genomic_DNA"/>
</dbReference>
<dbReference type="PANTHER" id="PTHR10404">
    <property type="entry name" value="N-ACETYLATED-ALPHA-LINKED ACIDIC DIPEPTIDASE"/>
    <property type="match status" value="1"/>
</dbReference>
<feature type="region of interest" description="Disordered" evidence="2">
    <location>
        <begin position="1"/>
        <end position="87"/>
    </location>
</feature>
<comment type="similarity">
    <text evidence="1">Belongs to the peptidase M28 family. M28B subfamily.</text>
</comment>
<reference evidence="6" key="1">
    <citation type="journal article" date="2020" name="Stud. Mycol.">
        <title>101 Dothideomycetes genomes: a test case for predicting lifestyles and emergence of pathogens.</title>
        <authorList>
            <person name="Haridas S."/>
            <person name="Albert R."/>
            <person name="Binder M."/>
            <person name="Bloem J."/>
            <person name="Labutti K."/>
            <person name="Salamov A."/>
            <person name="Andreopoulos B."/>
            <person name="Baker S."/>
            <person name="Barry K."/>
            <person name="Bills G."/>
            <person name="Bluhm B."/>
            <person name="Cannon C."/>
            <person name="Castanera R."/>
            <person name="Culley D."/>
            <person name="Daum C."/>
            <person name="Ezra D."/>
            <person name="Gonzalez J."/>
            <person name="Henrissat B."/>
            <person name="Kuo A."/>
            <person name="Liang C."/>
            <person name="Lipzen A."/>
            <person name="Lutzoni F."/>
            <person name="Magnuson J."/>
            <person name="Mondo S."/>
            <person name="Nolan M."/>
            <person name="Ohm R."/>
            <person name="Pangilinan J."/>
            <person name="Park H.-J."/>
            <person name="Ramirez L."/>
            <person name="Alfaro M."/>
            <person name="Sun H."/>
            <person name="Tritt A."/>
            <person name="Yoshinaga Y."/>
            <person name="Zwiers L.-H."/>
            <person name="Turgeon B."/>
            <person name="Goodwin S."/>
            <person name="Spatafora J."/>
            <person name="Crous P."/>
            <person name="Grigoriev I."/>
        </authorList>
    </citation>
    <scope>NUCLEOTIDE SEQUENCE</scope>
    <source>
        <strain evidence="6">CBS 115976</strain>
    </source>
</reference>
<dbReference type="InterPro" id="IPR046450">
    <property type="entry name" value="PA_dom_sf"/>
</dbReference>
<gene>
    <name evidence="6" type="ORF">BT63DRAFT_420969</name>
</gene>
<evidence type="ECO:0000256" key="2">
    <source>
        <dbReference type="SAM" id="MobiDB-lite"/>
    </source>
</evidence>
<evidence type="ECO:0000259" key="4">
    <source>
        <dbReference type="Pfam" id="PF04253"/>
    </source>
</evidence>
<dbReference type="OrthoDB" id="5841748at2759"/>
<keyword evidence="3" id="KW-1133">Transmembrane helix</keyword>
<dbReference type="Pfam" id="PF04253">
    <property type="entry name" value="TFR_dimer"/>
    <property type="match status" value="1"/>
</dbReference>